<keyword evidence="2" id="KW-1133">Transmembrane helix</keyword>
<feature type="transmembrane region" description="Helical" evidence="2">
    <location>
        <begin position="182"/>
        <end position="201"/>
    </location>
</feature>
<dbReference type="RefSeq" id="WP_093835632.1">
    <property type="nucleotide sequence ID" value="NZ_JAVRES010000028.1"/>
</dbReference>
<dbReference type="AlphaFoldDB" id="A0ABD5EXT6"/>
<keyword evidence="4" id="KW-1185">Reference proteome</keyword>
<comment type="caution">
    <text evidence="3">The sequence shown here is derived from an EMBL/GenBank/DDBJ whole genome shotgun (WGS) entry which is preliminary data.</text>
</comment>
<accession>A0ABD5EXT6</accession>
<feature type="transmembrane region" description="Helical" evidence="2">
    <location>
        <begin position="81"/>
        <end position="99"/>
    </location>
</feature>
<keyword evidence="2" id="KW-0812">Transmembrane</keyword>
<dbReference type="Proteomes" id="UP001183535">
    <property type="component" value="Unassembled WGS sequence"/>
</dbReference>
<dbReference type="EMBL" id="JAVRES010000028">
    <property type="protein sequence ID" value="MDT0439547.1"/>
    <property type="molecule type" value="Genomic_DNA"/>
</dbReference>
<organism evidence="3 4">
    <name type="scientific">Streptomyces doudnae</name>
    <dbReference type="NCBI Taxonomy" id="3075536"/>
    <lineage>
        <taxon>Bacteria</taxon>
        <taxon>Bacillati</taxon>
        <taxon>Actinomycetota</taxon>
        <taxon>Actinomycetes</taxon>
        <taxon>Kitasatosporales</taxon>
        <taxon>Streptomycetaceae</taxon>
        <taxon>Streptomyces</taxon>
    </lineage>
</organism>
<proteinExistence type="predicted"/>
<evidence type="ECO:0000313" key="3">
    <source>
        <dbReference type="EMBL" id="MDT0439547.1"/>
    </source>
</evidence>
<sequence>MGELGTTPRTGGASDRRERPDPRPRRTRGSLLWAVGLTAAMVVGAGIAQWVTWLGAVLSLASVAVTACLVGGVWHRAGAAAVASVAGSGLVLFAGPALYEVYMRSAGEPVPAVVTSVAERHGAGRCALRELDGGHRAYEVARQGNCFGRARAGDRVEIRVDPLGLLEPRLPDATDQPGTTDATAAVAACLALTTAAAVLHGGRRRRADGGRAGVGASRGLTVPAPGAGASQGPDGAGGRGRESPGGAGQTRGADSS</sequence>
<feature type="transmembrane region" description="Helical" evidence="2">
    <location>
        <begin position="29"/>
        <end position="47"/>
    </location>
</feature>
<name>A0ABD5EXT6_9ACTN</name>
<feature type="region of interest" description="Disordered" evidence="1">
    <location>
        <begin position="1"/>
        <end position="27"/>
    </location>
</feature>
<feature type="compositionally biased region" description="Gly residues" evidence="1">
    <location>
        <begin position="234"/>
        <end position="249"/>
    </location>
</feature>
<protein>
    <recommendedName>
        <fullName evidence="5">Integral membrane protein</fullName>
    </recommendedName>
</protein>
<evidence type="ECO:0008006" key="5">
    <source>
        <dbReference type="Google" id="ProtNLM"/>
    </source>
</evidence>
<feature type="compositionally biased region" description="Basic and acidic residues" evidence="1">
    <location>
        <begin position="14"/>
        <end position="24"/>
    </location>
</feature>
<feature type="region of interest" description="Disordered" evidence="1">
    <location>
        <begin position="202"/>
        <end position="256"/>
    </location>
</feature>
<evidence type="ECO:0000313" key="4">
    <source>
        <dbReference type="Proteomes" id="UP001183535"/>
    </source>
</evidence>
<evidence type="ECO:0000256" key="2">
    <source>
        <dbReference type="SAM" id="Phobius"/>
    </source>
</evidence>
<keyword evidence="2" id="KW-0472">Membrane</keyword>
<evidence type="ECO:0000256" key="1">
    <source>
        <dbReference type="SAM" id="MobiDB-lite"/>
    </source>
</evidence>
<gene>
    <name evidence="3" type="ORF">RM877_33305</name>
</gene>
<feature type="transmembrane region" description="Helical" evidence="2">
    <location>
        <begin position="53"/>
        <end position="74"/>
    </location>
</feature>
<reference evidence="4" key="1">
    <citation type="submission" date="2023-07" db="EMBL/GenBank/DDBJ databases">
        <title>30 novel species of actinomycetes from the DSMZ collection.</title>
        <authorList>
            <person name="Nouioui I."/>
        </authorList>
    </citation>
    <scope>NUCLEOTIDE SEQUENCE [LARGE SCALE GENOMIC DNA]</scope>
    <source>
        <strain evidence="4">DSM 41981</strain>
    </source>
</reference>